<feature type="compositionally biased region" description="Polar residues" evidence="1">
    <location>
        <begin position="17"/>
        <end position="30"/>
    </location>
</feature>
<dbReference type="EMBL" id="MVGT01004040">
    <property type="protein sequence ID" value="OVA01588.1"/>
    <property type="molecule type" value="Genomic_DNA"/>
</dbReference>
<comment type="caution">
    <text evidence="2">The sequence shown here is derived from an EMBL/GenBank/DDBJ whole genome shotgun (WGS) entry which is preliminary data.</text>
</comment>
<sequence>MKSKQPSSSDRGFGQLSLPSSFQFKSLSGDSSKEEGQTKPSKKNDNPSISLSDFLNRKLSRNSIQSKTVQRKQKPFSSLLGITAGSVQEQIGTKRCRGAGEVDLVLDETVFKQFNYPKREKEEYGESGGAAELEEVSTTPTEQDLMKQRNPFRVSSKDTTPKHLLVLGDDPKPKPKPKQKRRQENFIRNKKPKPLFNHYANGSGWWDCDMEGVDSEEVGCNEVWEGMGSTTLGGLEWH</sequence>
<name>A0A200PTR3_MACCD</name>
<dbReference type="PANTHER" id="PTHR38382">
    <property type="entry name" value="RNA-BINDING PROTEIN"/>
    <property type="match status" value="1"/>
</dbReference>
<dbReference type="PANTHER" id="PTHR38382:SF1">
    <property type="entry name" value="RNA-BINDING PROTEIN"/>
    <property type="match status" value="1"/>
</dbReference>
<reference evidence="2 3" key="1">
    <citation type="journal article" date="2017" name="Mol. Plant">
        <title>The Genome of Medicinal Plant Macleaya cordata Provides New Insights into Benzylisoquinoline Alkaloids Metabolism.</title>
        <authorList>
            <person name="Liu X."/>
            <person name="Liu Y."/>
            <person name="Huang P."/>
            <person name="Ma Y."/>
            <person name="Qing Z."/>
            <person name="Tang Q."/>
            <person name="Cao H."/>
            <person name="Cheng P."/>
            <person name="Zheng Y."/>
            <person name="Yuan Z."/>
            <person name="Zhou Y."/>
            <person name="Liu J."/>
            <person name="Tang Z."/>
            <person name="Zhuo Y."/>
            <person name="Zhang Y."/>
            <person name="Yu L."/>
            <person name="Huang J."/>
            <person name="Yang P."/>
            <person name="Peng Q."/>
            <person name="Zhang J."/>
            <person name="Jiang W."/>
            <person name="Zhang Z."/>
            <person name="Lin K."/>
            <person name="Ro D.K."/>
            <person name="Chen X."/>
            <person name="Xiong X."/>
            <person name="Shang Y."/>
            <person name="Huang S."/>
            <person name="Zeng J."/>
        </authorList>
    </citation>
    <scope>NUCLEOTIDE SEQUENCE [LARGE SCALE GENOMIC DNA]</scope>
    <source>
        <strain evidence="3">cv. BLH2017</strain>
        <tissue evidence="2">Root</tissue>
    </source>
</reference>
<feature type="region of interest" description="Disordered" evidence="1">
    <location>
        <begin position="1"/>
        <end position="57"/>
    </location>
</feature>
<evidence type="ECO:0000313" key="2">
    <source>
        <dbReference type="EMBL" id="OVA01588.1"/>
    </source>
</evidence>
<proteinExistence type="predicted"/>
<protein>
    <submittedName>
        <fullName evidence="2">Uncharacterized protein</fullName>
    </submittedName>
</protein>
<organism evidence="2 3">
    <name type="scientific">Macleaya cordata</name>
    <name type="common">Five-seeded plume-poppy</name>
    <name type="synonym">Bocconia cordata</name>
    <dbReference type="NCBI Taxonomy" id="56857"/>
    <lineage>
        <taxon>Eukaryota</taxon>
        <taxon>Viridiplantae</taxon>
        <taxon>Streptophyta</taxon>
        <taxon>Embryophyta</taxon>
        <taxon>Tracheophyta</taxon>
        <taxon>Spermatophyta</taxon>
        <taxon>Magnoliopsida</taxon>
        <taxon>Ranunculales</taxon>
        <taxon>Papaveraceae</taxon>
        <taxon>Papaveroideae</taxon>
        <taxon>Macleaya</taxon>
    </lineage>
</organism>
<dbReference type="FunCoup" id="A0A200PTR3">
    <property type="interactions" value="20"/>
</dbReference>
<feature type="compositionally biased region" description="Polar residues" evidence="1">
    <location>
        <begin position="1"/>
        <end position="10"/>
    </location>
</feature>
<evidence type="ECO:0000313" key="3">
    <source>
        <dbReference type="Proteomes" id="UP000195402"/>
    </source>
</evidence>
<keyword evidence="3" id="KW-1185">Reference proteome</keyword>
<dbReference type="AlphaFoldDB" id="A0A200PTR3"/>
<feature type="region of interest" description="Disordered" evidence="1">
    <location>
        <begin position="117"/>
        <end position="193"/>
    </location>
</feature>
<feature type="compositionally biased region" description="Basic and acidic residues" evidence="1">
    <location>
        <begin position="31"/>
        <end position="45"/>
    </location>
</feature>
<accession>A0A200PTR3</accession>
<dbReference type="InParanoid" id="A0A200PTR3"/>
<gene>
    <name evidence="2" type="ORF">BVC80_9073g19</name>
</gene>
<dbReference type="Proteomes" id="UP000195402">
    <property type="component" value="Unassembled WGS sequence"/>
</dbReference>
<evidence type="ECO:0000256" key="1">
    <source>
        <dbReference type="SAM" id="MobiDB-lite"/>
    </source>
</evidence>
<dbReference type="OrthoDB" id="753880at2759"/>
<dbReference type="STRING" id="56857.A0A200PTR3"/>
<dbReference type="OMA" id="PYSTEIN"/>